<evidence type="ECO:0000313" key="4">
    <source>
        <dbReference type="Proteomes" id="UP001597297"/>
    </source>
</evidence>
<feature type="chain" id="PRO_5047305796" evidence="1">
    <location>
        <begin position="20"/>
        <end position="225"/>
    </location>
</feature>
<dbReference type="EMBL" id="JBHUJC010000001">
    <property type="protein sequence ID" value="MFD2275054.1"/>
    <property type="molecule type" value="Genomic_DNA"/>
</dbReference>
<organism evidence="3 4">
    <name type="scientific">Rubritalea spongiae</name>
    <dbReference type="NCBI Taxonomy" id="430797"/>
    <lineage>
        <taxon>Bacteria</taxon>
        <taxon>Pseudomonadati</taxon>
        <taxon>Verrucomicrobiota</taxon>
        <taxon>Verrucomicrobiia</taxon>
        <taxon>Verrucomicrobiales</taxon>
        <taxon>Rubritaleaceae</taxon>
        <taxon>Rubritalea</taxon>
    </lineage>
</organism>
<feature type="domain" description="Ice-binding protein C-terminal" evidence="2">
    <location>
        <begin position="202"/>
        <end position="224"/>
    </location>
</feature>
<accession>A0ABW5E3R3</accession>
<protein>
    <submittedName>
        <fullName evidence="3">PEP-CTERM sorting domain-containing protein</fullName>
    </submittedName>
</protein>
<name>A0ABW5E3R3_9BACT</name>
<evidence type="ECO:0000259" key="2">
    <source>
        <dbReference type="Pfam" id="PF07589"/>
    </source>
</evidence>
<reference evidence="4" key="1">
    <citation type="journal article" date="2019" name="Int. J. Syst. Evol. Microbiol.">
        <title>The Global Catalogue of Microorganisms (GCM) 10K type strain sequencing project: providing services to taxonomists for standard genome sequencing and annotation.</title>
        <authorList>
            <consortium name="The Broad Institute Genomics Platform"/>
            <consortium name="The Broad Institute Genome Sequencing Center for Infectious Disease"/>
            <person name="Wu L."/>
            <person name="Ma J."/>
        </authorList>
    </citation>
    <scope>NUCLEOTIDE SEQUENCE [LARGE SCALE GENOMIC DNA]</scope>
    <source>
        <strain evidence="4">JCM 16545</strain>
    </source>
</reference>
<sequence>MKSSTIITSLLASAGISQAAVIYSEDFTGQTGQGENDTSSVDWSVNLDGNPSVFGVTTATTNQGVDIGEHFRATNTNAGGDSATNDEGASWISPLIDTTSFSGQQLNFNIDVTPAGALGFYEAEDIVEIFYSVDGGPAVSLGDLITANDNFNGQTGGNTTFGITQTIEQNFIAGNSLQLEVLFNLNANSNETVAIDNISVASVPEPSSTALLGLGGFTLILRRRR</sequence>
<proteinExistence type="predicted"/>
<gene>
    <name evidence="3" type="ORF">ACFSQZ_01105</name>
</gene>
<keyword evidence="1" id="KW-0732">Signal</keyword>
<comment type="caution">
    <text evidence="3">The sequence shown here is derived from an EMBL/GenBank/DDBJ whole genome shotgun (WGS) entry which is preliminary data.</text>
</comment>
<keyword evidence="4" id="KW-1185">Reference proteome</keyword>
<dbReference type="Proteomes" id="UP001597297">
    <property type="component" value="Unassembled WGS sequence"/>
</dbReference>
<feature type="signal peptide" evidence="1">
    <location>
        <begin position="1"/>
        <end position="19"/>
    </location>
</feature>
<evidence type="ECO:0000256" key="1">
    <source>
        <dbReference type="SAM" id="SignalP"/>
    </source>
</evidence>
<dbReference type="NCBIfam" id="TIGR02595">
    <property type="entry name" value="PEP_CTERM"/>
    <property type="match status" value="1"/>
</dbReference>
<dbReference type="Pfam" id="PF07589">
    <property type="entry name" value="PEP-CTERM"/>
    <property type="match status" value="1"/>
</dbReference>
<dbReference type="InterPro" id="IPR013424">
    <property type="entry name" value="Ice-binding_C"/>
</dbReference>
<evidence type="ECO:0000313" key="3">
    <source>
        <dbReference type="EMBL" id="MFD2275054.1"/>
    </source>
</evidence>